<organism evidence="5 6">
    <name type="scientific">Fusibacillus kribbianus</name>
    <dbReference type="NCBI Taxonomy" id="3044208"/>
    <lineage>
        <taxon>Bacteria</taxon>
        <taxon>Bacillati</taxon>
        <taxon>Bacillota</taxon>
        <taxon>Clostridia</taxon>
        <taxon>Lachnospirales</taxon>
        <taxon>Lachnospiraceae</taxon>
        <taxon>Fusibacillus</taxon>
    </lineage>
</organism>
<name>A0AAP4B973_9FIRM</name>
<dbReference type="EMBL" id="JASGBQ010000007">
    <property type="protein sequence ID" value="MDI9242069.1"/>
    <property type="molecule type" value="Genomic_DNA"/>
</dbReference>
<dbReference type="SUPFAM" id="SSF46785">
    <property type="entry name" value="Winged helix' DNA-binding domain"/>
    <property type="match status" value="1"/>
</dbReference>
<evidence type="ECO:0000256" key="3">
    <source>
        <dbReference type="ARBA" id="ARBA00023125"/>
    </source>
</evidence>
<keyword evidence="6" id="KW-1185">Reference proteome</keyword>
<reference evidence="5 6" key="1">
    <citation type="submission" date="2023-05" db="EMBL/GenBank/DDBJ databases">
        <title>[ruminococcus] sp. nov., isolated from a pig farm feces dump.</title>
        <authorList>
            <person name="Chang Y.-H."/>
        </authorList>
    </citation>
    <scope>NUCLEOTIDE SEQUENCE [LARGE SCALE GENOMIC DNA]</scope>
    <source>
        <strain evidence="5 6">YH-rum2234</strain>
    </source>
</reference>
<dbReference type="AlphaFoldDB" id="A0AAP4B973"/>
<accession>A0AAP4B973</accession>
<dbReference type="InterPro" id="IPR036388">
    <property type="entry name" value="WH-like_DNA-bd_sf"/>
</dbReference>
<keyword evidence="3" id="KW-0238">DNA-binding</keyword>
<keyword evidence="4" id="KW-0804">Transcription</keyword>
<evidence type="ECO:0000313" key="5">
    <source>
        <dbReference type="EMBL" id="MDI9242069.1"/>
    </source>
</evidence>
<dbReference type="Proteomes" id="UP001300383">
    <property type="component" value="Unassembled WGS sequence"/>
</dbReference>
<proteinExistence type="inferred from homology"/>
<dbReference type="InterPro" id="IPR036390">
    <property type="entry name" value="WH_DNA-bd_sf"/>
</dbReference>
<dbReference type="Gene3D" id="1.10.10.10">
    <property type="entry name" value="Winged helix-like DNA-binding domain superfamily/Winged helix DNA-binding domain"/>
    <property type="match status" value="1"/>
</dbReference>
<evidence type="ECO:0000313" key="6">
    <source>
        <dbReference type="Proteomes" id="UP001300383"/>
    </source>
</evidence>
<dbReference type="Pfam" id="PF03965">
    <property type="entry name" value="Penicillinase_R"/>
    <property type="match status" value="1"/>
</dbReference>
<dbReference type="GO" id="GO:0003677">
    <property type="term" value="F:DNA binding"/>
    <property type="evidence" value="ECO:0007669"/>
    <property type="project" value="UniProtKB-KW"/>
</dbReference>
<protein>
    <submittedName>
        <fullName evidence="5">BlaI/MecI/CopY family transcriptional regulator</fullName>
    </submittedName>
</protein>
<keyword evidence="2" id="KW-0805">Transcription regulation</keyword>
<dbReference type="InterPro" id="IPR005650">
    <property type="entry name" value="BlaI_family"/>
</dbReference>
<comment type="caution">
    <text evidence="5">The sequence shown here is derived from an EMBL/GenBank/DDBJ whole genome shotgun (WGS) entry which is preliminary data.</text>
</comment>
<evidence type="ECO:0000256" key="1">
    <source>
        <dbReference type="ARBA" id="ARBA00011046"/>
    </source>
</evidence>
<evidence type="ECO:0000256" key="2">
    <source>
        <dbReference type="ARBA" id="ARBA00023015"/>
    </source>
</evidence>
<gene>
    <name evidence="5" type="ORF">QJ036_06195</name>
</gene>
<comment type="similarity">
    <text evidence="1">Belongs to the BlaI transcriptional regulatory family.</text>
</comment>
<sequence length="113" mass="13179">MKAIWDAKEDICVGDLTEVLRVRFGKDYAAQTVRTFLIDLSEKGYIETYRKGKLSYAHVLKSEEEYRQKLLREEMEFWDQGRPAKLVAALSSASKFSKEDLEEIRRIIDALDD</sequence>
<dbReference type="GO" id="GO:0045892">
    <property type="term" value="P:negative regulation of DNA-templated transcription"/>
    <property type="evidence" value="ECO:0007669"/>
    <property type="project" value="InterPro"/>
</dbReference>
<evidence type="ECO:0000256" key="4">
    <source>
        <dbReference type="ARBA" id="ARBA00023163"/>
    </source>
</evidence>